<accession>A0A8X6TNV5</accession>
<sequence>MHKNVGPITVTTDPDLFQRHLKELYVQGGGDCPEMSVGAIKLALETVSDRAKFHGNQYGISSSSTNGTVPSSHCWNFNRTAMKDSESAGTKILGLQLRYRFLIVPQSELCHWRTFLIMPLAQ</sequence>
<comment type="caution">
    <text evidence="5">The sequence shown here is derived from an EMBL/GenBank/DDBJ whole genome shotgun (WGS) entry which is preliminary data.</text>
</comment>
<dbReference type="Proteomes" id="UP000887013">
    <property type="component" value="Unassembled WGS sequence"/>
</dbReference>
<evidence type="ECO:0000259" key="4">
    <source>
        <dbReference type="Pfam" id="PF25106"/>
    </source>
</evidence>
<evidence type="ECO:0000256" key="1">
    <source>
        <dbReference type="ARBA" id="ARBA00004613"/>
    </source>
</evidence>
<evidence type="ECO:0000256" key="2">
    <source>
        <dbReference type="ARBA" id="ARBA00022525"/>
    </source>
</evidence>
<dbReference type="OrthoDB" id="6500442at2759"/>
<dbReference type="AlphaFoldDB" id="A0A8X6TNV5"/>
<keyword evidence="2" id="KW-0964">Secreted</keyword>
<name>A0A8X6TNV5_NEPPI</name>
<dbReference type="Pfam" id="PF25106">
    <property type="entry name" value="VWA_4"/>
    <property type="match status" value="1"/>
</dbReference>
<dbReference type="EMBL" id="BMAW01061471">
    <property type="protein sequence ID" value="GFT31288.1"/>
    <property type="molecule type" value="Genomic_DNA"/>
</dbReference>
<comment type="subcellular location">
    <subcellularLocation>
        <location evidence="1">Secreted</location>
    </subcellularLocation>
</comment>
<keyword evidence="6" id="KW-1185">Reference proteome</keyword>
<reference evidence="5" key="1">
    <citation type="submission" date="2020-08" db="EMBL/GenBank/DDBJ databases">
        <title>Multicomponent nature underlies the extraordinary mechanical properties of spider dragline silk.</title>
        <authorList>
            <person name="Kono N."/>
            <person name="Nakamura H."/>
            <person name="Mori M."/>
            <person name="Yoshida Y."/>
            <person name="Ohtoshi R."/>
            <person name="Malay A.D."/>
            <person name="Moran D.A.P."/>
            <person name="Tomita M."/>
            <person name="Numata K."/>
            <person name="Arakawa K."/>
        </authorList>
    </citation>
    <scope>NUCLEOTIDE SEQUENCE</scope>
</reference>
<evidence type="ECO:0000313" key="5">
    <source>
        <dbReference type="EMBL" id="GFT31288.1"/>
    </source>
</evidence>
<evidence type="ECO:0000256" key="3">
    <source>
        <dbReference type="ARBA" id="ARBA00022729"/>
    </source>
</evidence>
<organism evidence="5 6">
    <name type="scientific">Nephila pilipes</name>
    <name type="common">Giant wood spider</name>
    <name type="synonym">Nephila maculata</name>
    <dbReference type="NCBI Taxonomy" id="299642"/>
    <lineage>
        <taxon>Eukaryota</taxon>
        <taxon>Metazoa</taxon>
        <taxon>Ecdysozoa</taxon>
        <taxon>Arthropoda</taxon>
        <taxon>Chelicerata</taxon>
        <taxon>Arachnida</taxon>
        <taxon>Araneae</taxon>
        <taxon>Araneomorphae</taxon>
        <taxon>Entelegynae</taxon>
        <taxon>Araneoidea</taxon>
        <taxon>Nephilidae</taxon>
        <taxon>Nephila</taxon>
    </lineage>
</organism>
<keyword evidence="3" id="KW-0732">Signal</keyword>
<dbReference type="InterPro" id="IPR056861">
    <property type="entry name" value="HMCN1-like_VWA"/>
</dbReference>
<gene>
    <name evidence="5" type="ORF">NPIL_308451</name>
</gene>
<feature type="domain" description="Hemicentin-1-like von Willebrand factor A" evidence="4">
    <location>
        <begin position="4"/>
        <end position="51"/>
    </location>
</feature>
<proteinExistence type="predicted"/>
<evidence type="ECO:0000313" key="6">
    <source>
        <dbReference type="Proteomes" id="UP000887013"/>
    </source>
</evidence>
<protein>
    <recommendedName>
        <fullName evidence="4">Hemicentin-1-like von Willebrand factor A domain-containing protein</fullName>
    </recommendedName>
</protein>